<gene>
    <name evidence="1" type="ORF">Patl1_33773</name>
</gene>
<organism evidence="1 2">
    <name type="scientific">Pistacia atlantica</name>
    <dbReference type="NCBI Taxonomy" id="434234"/>
    <lineage>
        <taxon>Eukaryota</taxon>
        <taxon>Viridiplantae</taxon>
        <taxon>Streptophyta</taxon>
        <taxon>Embryophyta</taxon>
        <taxon>Tracheophyta</taxon>
        <taxon>Spermatophyta</taxon>
        <taxon>Magnoliopsida</taxon>
        <taxon>eudicotyledons</taxon>
        <taxon>Gunneridae</taxon>
        <taxon>Pentapetalae</taxon>
        <taxon>rosids</taxon>
        <taxon>malvids</taxon>
        <taxon>Sapindales</taxon>
        <taxon>Anacardiaceae</taxon>
        <taxon>Pistacia</taxon>
    </lineage>
</organism>
<sequence>MAAYSSLTSPICTWPVANYISSVAYQKNHNTLNSSMFQYPKGHKKLMSRSRCSNINGYSSNTIAVSLQPEEELKTEKQQRRVAVTGMGVVTPLGHHPDVFYSNLLEGVSGISEIEGFDCSKFPTRIAGEIKSLSTDGWVSPKHAKRGDKFMLYILTAGKKALADGGVTEQVNEEFDKIKCGVLIGSALGGMKTIHEGIEALKISLKKVHPFTIPYVTTNIGSAVLAMDLDIMLCGGSDAAIIPAGIIVLWPVELFQGGIKIQLKLPAPGILIAMGLVVGEGAGVLLLEETEHAKRRGANIYAEFLGGSFSSDAHNIARPHPDGMGIVSCIENALTQSGVAREDVNYINAHASSTPVGDLIEYQALMHCFGQNPELKVNSTKSMIGHLLGASRCCRSSCYSYGNQIACVYAIKTGWLHPNLNLENPDERVDEEVLVGSKKGTFGHKSCTV</sequence>
<evidence type="ECO:0000313" key="1">
    <source>
        <dbReference type="EMBL" id="KAJ0075689.1"/>
    </source>
</evidence>
<protein>
    <submittedName>
        <fullName evidence="1">Uncharacterized protein</fullName>
    </submittedName>
</protein>
<keyword evidence="2" id="KW-1185">Reference proteome</keyword>
<dbReference type="Proteomes" id="UP001164250">
    <property type="component" value="Chromosome 15"/>
</dbReference>
<comment type="caution">
    <text evidence="1">The sequence shown here is derived from an EMBL/GenBank/DDBJ whole genome shotgun (WGS) entry which is preliminary data.</text>
</comment>
<proteinExistence type="predicted"/>
<reference evidence="2" key="1">
    <citation type="journal article" date="2023" name="G3 (Bethesda)">
        <title>Genome assembly and association tests identify interacting loci associated with vigor, precocity, and sex in interspecific pistachio rootstocks.</title>
        <authorList>
            <person name="Palmer W."/>
            <person name="Jacygrad E."/>
            <person name="Sagayaradj S."/>
            <person name="Cavanaugh K."/>
            <person name="Han R."/>
            <person name="Bertier L."/>
            <person name="Beede B."/>
            <person name="Kafkas S."/>
            <person name="Golino D."/>
            <person name="Preece J."/>
            <person name="Michelmore R."/>
        </authorList>
    </citation>
    <scope>NUCLEOTIDE SEQUENCE [LARGE SCALE GENOMIC DNA]</scope>
</reference>
<evidence type="ECO:0000313" key="2">
    <source>
        <dbReference type="Proteomes" id="UP001164250"/>
    </source>
</evidence>
<dbReference type="EMBL" id="CM047910">
    <property type="protein sequence ID" value="KAJ0075689.1"/>
    <property type="molecule type" value="Genomic_DNA"/>
</dbReference>
<accession>A0ACC0ZSY1</accession>
<name>A0ACC0ZSY1_9ROSI</name>